<evidence type="ECO:0000313" key="4">
    <source>
        <dbReference type="Proteomes" id="UP000308652"/>
    </source>
</evidence>
<feature type="transmembrane region" description="Helical" evidence="2">
    <location>
        <begin position="410"/>
        <end position="434"/>
    </location>
</feature>
<keyword evidence="2" id="KW-1133">Transmembrane helix</keyword>
<dbReference type="STRING" id="68775.A0A5C3MHL5"/>
<keyword evidence="2" id="KW-0812">Transmembrane</keyword>
<protein>
    <recommendedName>
        <fullName evidence="5">Integral membrane protein</fullName>
    </recommendedName>
</protein>
<evidence type="ECO:0000256" key="1">
    <source>
        <dbReference type="SAM" id="MobiDB-lite"/>
    </source>
</evidence>
<feature type="compositionally biased region" description="Low complexity" evidence="1">
    <location>
        <begin position="497"/>
        <end position="510"/>
    </location>
</feature>
<name>A0A5C3MHL5_9AGAR</name>
<dbReference type="InterPro" id="IPR021369">
    <property type="entry name" value="DUF2985"/>
</dbReference>
<organism evidence="3 4">
    <name type="scientific">Crucibulum laeve</name>
    <dbReference type="NCBI Taxonomy" id="68775"/>
    <lineage>
        <taxon>Eukaryota</taxon>
        <taxon>Fungi</taxon>
        <taxon>Dikarya</taxon>
        <taxon>Basidiomycota</taxon>
        <taxon>Agaricomycotina</taxon>
        <taxon>Agaricomycetes</taxon>
        <taxon>Agaricomycetidae</taxon>
        <taxon>Agaricales</taxon>
        <taxon>Agaricineae</taxon>
        <taxon>Nidulariaceae</taxon>
        <taxon>Crucibulum</taxon>
    </lineage>
</organism>
<reference evidence="3 4" key="1">
    <citation type="journal article" date="2019" name="Nat. Ecol. Evol.">
        <title>Megaphylogeny resolves global patterns of mushroom evolution.</title>
        <authorList>
            <person name="Varga T."/>
            <person name="Krizsan K."/>
            <person name="Foldi C."/>
            <person name="Dima B."/>
            <person name="Sanchez-Garcia M."/>
            <person name="Sanchez-Ramirez S."/>
            <person name="Szollosi G.J."/>
            <person name="Szarkandi J.G."/>
            <person name="Papp V."/>
            <person name="Albert L."/>
            <person name="Andreopoulos W."/>
            <person name="Angelini C."/>
            <person name="Antonin V."/>
            <person name="Barry K.W."/>
            <person name="Bougher N.L."/>
            <person name="Buchanan P."/>
            <person name="Buyck B."/>
            <person name="Bense V."/>
            <person name="Catcheside P."/>
            <person name="Chovatia M."/>
            <person name="Cooper J."/>
            <person name="Damon W."/>
            <person name="Desjardin D."/>
            <person name="Finy P."/>
            <person name="Geml J."/>
            <person name="Haridas S."/>
            <person name="Hughes K."/>
            <person name="Justo A."/>
            <person name="Karasinski D."/>
            <person name="Kautmanova I."/>
            <person name="Kiss B."/>
            <person name="Kocsube S."/>
            <person name="Kotiranta H."/>
            <person name="LaButti K.M."/>
            <person name="Lechner B.E."/>
            <person name="Liimatainen K."/>
            <person name="Lipzen A."/>
            <person name="Lukacs Z."/>
            <person name="Mihaltcheva S."/>
            <person name="Morgado L.N."/>
            <person name="Niskanen T."/>
            <person name="Noordeloos M.E."/>
            <person name="Ohm R.A."/>
            <person name="Ortiz-Santana B."/>
            <person name="Ovrebo C."/>
            <person name="Racz N."/>
            <person name="Riley R."/>
            <person name="Savchenko A."/>
            <person name="Shiryaev A."/>
            <person name="Soop K."/>
            <person name="Spirin V."/>
            <person name="Szebenyi C."/>
            <person name="Tomsovsky M."/>
            <person name="Tulloss R.E."/>
            <person name="Uehling J."/>
            <person name="Grigoriev I.V."/>
            <person name="Vagvolgyi C."/>
            <person name="Papp T."/>
            <person name="Martin F.M."/>
            <person name="Miettinen O."/>
            <person name="Hibbett D.S."/>
            <person name="Nagy L.G."/>
        </authorList>
    </citation>
    <scope>NUCLEOTIDE SEQUENCE [LARGE SCALE GENOMIC DNA]</scope>
    <source>
        <strain evidence="3 4">CBS 166.37</strain>
    </source>
</reference>
<dbReference type="AlphaFoldDB" id="A0A5C3MHL5"/>
<feature type="region of interest" description="Disordered" evidence="1">
    <location>
        <begin position="492"/>
        <end position="550"/>
    </location>
</feature>
<feature type="compositionally biased region" description="Basic and acidic residues" evidence="1">
    <location>
        <begin position="512"/>
        <end position="525"/>
    </location>
</feature>
<evidence type="ECO:0008006" key="5">
    <source>
        <dbReference type="Google" id="ProtNLM"/>
    </source>
</evidence>
<gene>
    <name evidence="3" type="ORF">BDQ12DRAFT_180030</name>
</gene>
<evidence type="ECO:0000313" key="3">
    <source>
        <dbReference type="EMBL" id="TFK43438.1"/>
    </source>
</evidence>
<dbReference type="PANTHER" id="PTHR35872">
    <property type="entry name" value="INTEGRAL MEMBRANE PROTEIN (AFU_ORTHOLOGUE AFUA_5G07110)"/>
    <property type="match status" value="1"/>
</dbReference>
<dbReference type="Pfam" id="PF11204">
    <property type="entry name" value="DUF2985"/>
    <property type="match status" value="1"/>
</dbReference>
<dbReference type="OrthoDB" id="3365211at2759"/>
<feature type="transmembrane region" description="Helical" evidence="2">
    <location>
        <begin position="446"/>
        <end position="463"/>
    </location>
</feature>
<evidence type="ECO:0000256" key="2">
    <source>
        <dbReference type="SAM" id="Phobius"/>
    </source>
</evidence>
<dbReference type="EMBL" id="ML213591">
    <property type="protein sequence ID" value="TFK43438.1"/>
    <property type="molecule type" value="Genomic_DNA"/>
</dbReference>
<dbReference type="Proteomes" id="UP000308652">
    <property type="component" value="Unassembled WGS sequence"/>
</dbReference>
<feature type="region of interest" description="Disordered" evidence="1">
    <location>
        <begin position="1"/>
        <end position="76"/>
    </location>
</feature>
<keyword evidence="2" id="KW-0472">Membrane</keyword>
<sequence>MPSIRVRGPVYATLGDGPSNDEPRSLATIFTPATPVLSSVEPRPRPSMPSLRQEEDRLSPELTTQAHRRPRARTSASRIHAHCMLNTLRGSRAIATPETAYTAESLATPTPQQQFIHHDGIMTMEGAQADVVISSPGQPGIIESNLSLPRSHDDAHRFRELEPNEHHHDDIVEHLDVIDPRIGAVTNLTNAANSILIPPSSWYSRKPVIMLPSLPRHAHHADDKEASTQDFEDSLDRHVDDILKRPSKIRRTLQGVWSFLKTPMGIIAGIYGFLVVFWGAAIVIFLAKIINLHNSNTQGFWIEVSSQIENGLFTVTGIGLIPSRVLDTYRIFKIWYYKRRTIQLREIAGLPQLFDVDDLPDPMYDPNYVHVLTKEEQDDLHRQQVKFQYHQTWYRAHGTETHRAFPINMALLICFLNDGNSVFQIFLCATMWGLNRFDRPPWSTGLLIPASFMCGIAAGVLIWRGGERTKRVEEVRERLRAALDAEQTVDVTHTSELNPSLNSPILPSSLARNDKSDHDEKRIGMDRTGSVTGVDEQMVIPPSHALPTTQ</sequence>
<proteinExistence type="predicted"/>
<keyword evidence="4" id="KW-1185">Reference proteome</keyword>
<feature type="transmembrane region" description="Helical" evidence="2">
    <location>
        <begin position="264"/>
        <end position="287"/>
    </location>
</feature>
<dbReference type="PANTHER" id="PTHR35872:SF2">
    <property type="entry name" value="INTEGRAL MEMBRANE PROTEIN (AFU_ORTHOLOGUE AFUA_5G07110)"/>
    <property type="match status" value="1"/>
</dbReference>
<accession>A0A5C3MHL5</accession>